<keyword evidence="2" id="KW-1185">Reference proteome</keyword>
<reference evidence="2" key="1">
    <citation type="journal article" date="2022" name="Mol. Ecol. Resour.">
        <title>The genomes of chicory, endive, great burdock and yacon provide insights into Asteraceae palaeo-polyploidization history and plant inulin production.</title>
        <authorList>
            <person name="Fan W."/>
            <person name="Wang S."/>
            <person name="Wang H."/>
            <person name="Wang A."/>
            <person name="Jiang F."/>
            <person name="Liu H."/>
            <person name="Zhao H."/>
            <person name="Xu D."/>
            <person name="Zhang Y."/>
        </authorList>
    </citation>
    <scope>NUCLEOTIDE SEQUENCE [LARGE SCALE GENOMIC DNA]</scope>
    <source>
        <strain evidence="2">cv. Punajuju</strain>
    </source>
</reference>
<evidence type="ECO:0000313" key="1">
    <source>
        <dbReference type="EMBL" id="KAI3791646.1"/>
    </source>
</evidence>
<name>A0ACB9H7Z8_CICIN</name>
<comment type="caution">
    <text evidence="1">The sequence shown here is derived from an EMBL/GenBank/DDBJ whole genome shotgun (WGS) entry which is preliminary data.</text>
</comment>
<organism evidence="1 2">
    <name type="scientific">Cichorium intybus</name>
    <name type="common">Chicory</name>
    <dbReference type="NCBI Taxonomy" id="13427"/>
    <lineage>
        <taxon>Eukaryota</taxon>
        <taxon>Viridiplantae</taxon>
        <taxon>Streptophyta</taxon>
        <taxon>Embryophyta</taxon>
        <taxon>Tracheophyta</taxon>
        <taxon>Spermatophyta</taxon>
        <taxon>Magnoliopsida</taxon>
        <taxon>eudicotyledons</taxon>
        <taxon>Gunneridae</taxon>
        <taxon>Pentapetalae</taxon>
        <taxon>asterids</taxon>
        <taxon>campanulids</taxon>
        <taxon>Asterales</taxon>
        <taxon>Asteraceae</taxon>
        <taxon>Cichorioideae</taxon>
        <taxon>Cichorieae</taxon>
        <taxon>Cichoriinae</taxon>
        <taxon>Cichorium</taxon>
    </lineage>
</organism>
<reference evidence="1 2" key="2">
    <citation type="journal article" date="2022" name="Mol. Ecol. Resour.">
        <title>The genomes of chicory, endive, great burdock and yacon provide insights into Asteraceae paleo-polyploidization history and plant inulin production.</title>
        <authorList>
            <person name="Fan W."/>
            <person name="Wang S."/>
            <person name="Wang H."/>
            <person name="Wang A."/>
            <person name="Jiang F."/>
            <person name="Liu H."/>
            <person name="Zhao H."/>
            <person name="Xu D."/>
            <person name="Zhang Y."/>
        </authorList>
    </citation>
    <scope>NUCLEOTIDE SEQUENCE [LARGE SCALE GENOMIC DNA]</scope>
    <source>
        <strain evidence="2">cv. Punajuju</strain>
        <tissue evidence="1">Leaves</tissue>
    </source>
</reference>
<proteinExistence type="predicted"/>
<gene>
    <name evidence="1" type="ORF">L2E82_05505</name>
</gene>
<evidence type="ECO:0000313" key="2">
    <source>
        <dbReference type="Proteomes" id="UP001055811"/>
    </source>
</evidence>
<accession>A0ACB9H7Z8</accession>
<sequence>MDPSFTQESRTQKSLVASSIKNNSFSSSMSKISGCSKGVACSKNFNFYFNFEELKNPIQETSKKPQLILQSIVCEKLWGKTQMGFPKDDLKYDEIYKCLINISREMFDRFDVSLDEIKKSRHKGQMLIDLTDDNLEKRKVIENDLLVNSDCGNMEANSSSVKIVSSDDNAIPTQRSKVSFHMNWIPKPQDVYKILVNNVNQPFQHVWLQTSDDGSRLIHPLEKLSIFDFIEKNVSNTAPTKPTPVETTPFKLVQDVKDLKELVAKLHGTNEFAVDLEHNQYRSFQGLTCLMQISTRTEDFIVDTLKLRVHIGPYMREIFKDPTKRKASRVLKMERNSLDYLLLYFCGVIANKEYQTADWRFRPLTDEMLRYAREDTHYLLYIYDLMKKRLLSSSTDPNHPDALLVEVYQRSYNVCMQLYQKVILTELHEADLNGQQLSIVAALCEWRDIVARAEDESTGYVLPNKILIEIAKKMPVTNEDLRGLLTSNHPNIERNLTSIVSIIQNSMYNAAEFEGFARRLKEKHLEILETQRDAQKWFEETSISTGAENMVANQFGKKAGSVLPGDNGNYQVGGSSAHTGGNWNPMNKSGFTNSKPLQNWGENLLDQKNSSCKFKAVPRNATGNRKLDLDTKLQQINPPFNFPSRAFTETHQTPNRREANVTLSKLEHGAILPECGSGAPEKKRGSAIDLRAANTVISSSFQKSLQTSKGTKMMKQKEGGSKGSLEMVPFGYAAARKELSLKEDKDDVKKVMLEKWIMKKSVGGCKDAAGESSGEFTSWVGGDSPFLGIKVPLRCRPGFGTDGSNRA</sequence>
<protein>
    <submittedName>
        <fullName evidence="1">Uncharacterized protein</fullName>
    </submittedName>
</protein>
<dbReference type="Proteomes" id="UP001055811">
    <property type="component" value="Linkage Group LG01"/>
</dbReference>
<dbReference type="EMBL" id="CM042009">
    <property type="protein sequence ID" value="KAI3791646.1"/>
    <property type="molecule type" value="Genomic_DNA"/>
</dbReference>